<dbReference type="InterPro" id="IPR001460">
    <property type="entry name" value="PCN-bd_Tpept"/>
</dbReference>
<dbReference type="Gene3D" id="3.40.710.10">
    <property type="entry name" value="DD-peptidase/beta-lactamase superfamily"/>
    <property type="match status" value="1"/>
</dbReference>
<evidence type="ECO:0000259" key="18">
    <source>
        <dbReference type="Pfam" id="PF00905"/>
    </source>
</evidence>
<dbReference type="GO" id="GO:0030288">
    <property type="term" value="C:outer membrane-bounded periplasmic space"/>
    <property type="evidence" value="ECO:0007669"/>
    <property type="project" value="TreeGrafter"/>
</dbReference>
<evidence type="ECO:0000256" key="12">
    <source>
        <dbReference type="ARBA" id="ARBA00023136"/>
    </source>
</evidence>
<keyword evidence="9" id="KW-0378">Hydrolase</keyword>
<dbReference type="Gene3D" id="1.10.3810.10">
    <property type="entry name" value="Biosynthetic peptidoglycan transglycosylase-like"/>
    <property type="match status" value="1"/>
</dbReference>
<evidence type="ECO:0000256" key="7">
    <source>
        <dbReference type="ARBA" id="ARBA00022676"/>
    </source>
</evidence>
<evidence type="ECO:0000256" key="5">
    <source>
        <dbReference type="ARBA" id="ARBA00022645"/>
    </source>
</evidence>
<comment type="similarity">
    <text evidence="2">In the C-terminal section; belongs to the transpeptidase family.</text>
</comment>
<evidence type="ECO:0000256" key="15">
    <source>
        <dbReference type="ARBA" id="ARBA00034000"/>
    </source>
</evidence>
<evidence type="ECO:0000256" key="4">
    <source>
        <dbReference type="ARBA" id="ARBA00022475"/>
    </source>
</evidence>
<evidence type="ECO:0000313" key="20">
    <source>
        <dbReference type="EMBL" id="NBI31063.1"/>
    </source>
</evidence>
<comment type="subcellular location">
    <subcellularLocation>
        <location evidence="1">Cell membrane</location>
    </subcellularLocation>
</comment>
<keyword evidence="4" id="KW-1003">Cell membrane</keyword>
<proteinExistence type="inferred from homology"/>
<evidence type="ECO:0000256" key="17">
    <source>
        <dbReference type="SAM" id="Phobius"/>
    </source>
</evidence>
<feature type="domain" description="Penicillin-binding protein transpeptidase" evidence="18">
    <location>
        <begin position="316"/>
        <end position="561"/>
    </location>
</feature>
<dbReference type="AlphaFoldDB" id="A0A6N9Q8U3"/>
<keyword evidence="11" id="KW-0573">Peptidoglycan synthesis</keyword>
<dbReference type="GO" id="GO:0006508">
    <property type="term" value="P:proteolysis"/>
    <property type="evidence" value="ECO:0007669"/>
    <property type="project" value="UniProtKB-KW"/>
</dbReference>
<name>A0A6N9Q8U3_9BACL</name>
<evidence type="ECO:0000256" key="2">
    <source>
        <dbReference type="ARBA" id="ARBA00007090"/>
    </source>
</evidence>
<comment type="caution">
    <text evidence="20">The sequence shown here is derived from an EMBL/GenBank/DDBJ whole genome shotgun (WGS) entry which is preliminary data.</text>
</comment>
<gene>
    <name evidence="20" type="ORF">ERL59_19115</name>
</gene>
<evidence type="ECO:0000256" key="13">
    <source>
        <dbReference type="ARBA" id="ARBA00023268"/>
    </source>
</evidence>
<dbReference type="NCBIfam" id="TIGR02074">
    <property type="entry name" value="PBP_1a_fam"/>
    <property type="match status" value="1"/>
</dbReference>
<feature type="domain" description="Glycosyl transferase family 51" evidence="19">
    <location>
        <begin position="48"/>
        <end position="223"/>
    </location>
</feature>
<dbReference type="Pfam" id="PF00912">
    <property type="entry name" value="Transgly"/>
    <property type="match status" value="1"/>
</dbReference>
<keyword evidence="5" id="KW-0121">Carboxypeptidase</keyword>
<keyword evidence="12 17" id="KW-0472">Membrane</keyword>
<dbReference type="FunFam" id="1.10.3810.10:FF:000001">
    <property type="entry name" value="Penicillin-binding protein 1A"/>
    <property type="match status" value="1"/>
</dbReference>
<dbReference type="PANTHER" id="PTHR32282">
    <property type="entry name" value="BINDING PROTEIN TRANSPEPTIDASE, PUTATIVE-RELATED"/>
    <property type="match status" value="1"/>
</dbReference>
<dbReference type="Pfam" id="PF00905">
    <property type="entry name" value="Transpeptidase"/>
    <property type="match status" value="1"/>
</dbReference>
<dbReference type="InterPro" id="IPR023346">
    <property type="entry name" value="Lysozyme-like_dom_sf"/>
</dbReference>
<keyword evidence="10" id="KW-0133">Cell shape</keyword>
<evidence type="ECO:0000256" key="11">
    <source>
        <dbReference type="ARBA" id="ARBA00022984"/>
    </source>
</evidence>
<evidence type="ECO:0000313" key="21">
    <source>
        <dbReference type="Proteomes" id="UP000448943"/>
    </source>
</evidence>
<dbReference type="GO" id="GO:0008360">
    <property type="term" value="P:regulation of cell shape"/>
    <property type="evidence" value="ECO:0007669"/>
    <property type="project" value="UniProtKB-KW"/>
</dbReference>
<keyword evidence="21" id="KW-1185">Reference proteome</keyword>
<comment type="similarity">
    <text evidence="3">In the N-terminal section; belongs to the glycosyltransferase 51 family.</text>
</comment>
<keyword evidence="7" id="KW-0328">Glycosyltransferase</keyword>
<evidence type="ECO:0000256" key="10">
    <source>
        <dbReference type="ARBA" id="ARBA00022960"/>
    </source>
</evidence>
<dbReference type="InterPro" id="IPR036950">
    <property type="entry name" value="PBP_transglycosylase"/>
</dbReference>
<dbReference type="InterPro" id="IPR012338">
    <property type="entry name" value="Beta-lactam/transpept-like"/>
</dbReference>
<evidence type="ECO:0000256" key="16">
    <source>
        <dbReference type="ARBA" id="ARBA00049902"/>
    </source>
</evidence>
<dbReference type="GO" id="GO:0071555">
    <property type="term" value="P:cell wall organization"/>
    <property type="evidence" value="ECO:0007669"/>
    <property type="project" value="UniProtKB-KW"/>
</dbReference>
<dbReference type="EMBL" id="SIJB01000056">
    <property type="protein sequence ID" value="NBI31063.1"/>
    <property type="molecule type" value="Genomic_DNA"/>
</dbReference>
<dbReference type="PANTHER" id="PTHR32282:SF11">
    <property type="entry name" value="PENICILLIN-BINDING PROTEIN 1B"/>
    <property type="match status" value="1"/>
</dbReference>
<dbReference type="OrthoDB" id="9766909at2"/>
<dbReference type="GO" id="GO:0005886">
    <property type="term" value="C:plasma membrane"/>
    <property type="evidence" value="ECO:0007669"/>
    <property type="project" value="UniProtKB-SubCell"/>
</dbReference>
<evidence type="ECO:0000256" key="3">
    <source>
        <dbReference type="ARBA" id="ARBA00007739"/>
    </source>
</evidence>
<dbReference type="InterPro" id="IPR050396">
    <property type="entry name" value="Glycosyltr_51/Transpeptidase"/>
</dbReference>
<sequence>MLKKMASILFSLFIICTISFVVFLIYLRTQPLPVTSIPQTSYVYDLQGQVIDRFYVGENREVVSLDEISTYVIQATLAVEDHRYFDHFGFDLKGVTRAAIVNLQNMDKGQGASTITQQLARNLYLTHEKTWTRKIKEAIYTIQLEMKYTKKEILELYLNEIYYGHATYGIQAASQHFFNKDAKDLTLAESTLIAGIPKGPAYYSPFLDFENSKNRQYIVLQAMVNSGLISDQEADAAYQEKLNFSSSEKNSKAFAPYFVDYVRKLAMDRINIDEDDFNQGGYQIYTTLDINAQKIAEEIVEEKMEDKNELQVALISIDPRNGYVKAMVGGSNYEKNQYNRVFANTRQPGSAFKPVLYLTALQLNELTAVSQFKSEPTAFSYDNGKKSYMPSNFGDKYPHDYIDLRQAIAESDNIFAVNAIMQIGAENVISTARTLGITSPMEPLPSLALGTYPVSPFEMAYAFGTIANQGIKAEPIAILRIEDAFGNILFEAEPHIEKVMEPEYTYIMTNLMKGIFDSGGTGNRVSNILKRPVAAKTGTTNTDAWMVGFTPELSTAVWIGYDKDLTISPVESTLASPIFAEFTERTLEAIPPKLFPVPDEVVSVYVDVKSGKLASEDCPDSRLETFVRGTEPTEYCSIHSSNDSDLDSVTQQEGVESEESSWWNDLKRWWNN</sequence>
<keyword evidence="13" id="KW-0511">Multifunctional enzyme</keyword>
<dbReference type="GO" id="GO:0009002">
    <property type="term" value="F:serine-type D-Ala-D-Ala carboxypeptidase activity"/>
    <property type="evidence" value="ECO:0007669"/>
    <property type="project" value="UniProtKB-EC"/>
</dbReference>
<comment type="catalytic activity">
    <reaction evidence="15">
        <text>Preferential cleavage: (Ac)2-L-Lys-D-Ala-|-D-Ala. Also transpeptidation of peptidyl-alanyl moieties that are N-acyl substituents of D-alanine.</text>
        <dbReference type="EC" id="3.4.16.4"/>
    </reaction>
</comment>
<evidence type="ECO:0000259" key="19">
    <source>
        <dbReference type="Pfam" id="PF00912"/>
    </source>
</evidence>
<keyword evidence="17" id="KW-0812">Transmembrane</keyword>
<feature type="transmembrane region" description="Helical" evidence="17">
    <location>
        <begin position="7"/>
        <end position="27"/>
    </location>
</feature>
<keyword evidence="14" id="KW-0961">Cell wall biogenesis/degradation</keyword>
<keyword evidence="6" id="KW-0645">Protease</keyword>
<keyword evidence="17" id="KW-1133">Transmembrane helix</keyword>
<evidence type="ECO:0000256" key="8">
    <source>
        <dbReference type="ARBA" id="ARBA00022679"/>
    </source>
</evidence>
<dbReference type="GO" id="GO:0008955">
    <property type="term" value="F:peptidoglycan glycosyltransferase activity"/>
    <property type="evidence" value="ECO:0007669"/>
    <property type="project" value="UniProtKB-EC"/>
</dbReference>
<dbReference type="GO" id="GO:0008658">
    <property type="term" value="F:penicillin binding"/>
    <property type="evidence" value="ECO:0007669"/>
    <property type="project" value="InterPro"/>
</dbReference>
<dbReference type="GO" id="GO:0009252">
    <property type="term" value="P:peptidoglycan biosynthetic process"/>
    <property type="evidence" value="ECO:0007669"/>
    <property type="project" value="UniProtKB-KW"/>
</dbReference>
<dbReference type="InterPro" id="IPR001264">
    <property type="entry name" value="Glyco_trans_51"/>
</dbReference>
<organism evidence="20 21">
    <name type="scientific">Chengkuizengella marina</name>
    <dbReference type="NCBI Taxonomy" id="2507566"/>
    <lineage>
        <taxon>Bacteria</taxon>
        <taxon>Bacillati</taxon>
        <taxon>Bacillota</taxon>
        <taxon>Bacilli</taxon>
        <taxon>Bacillales</taxon>
        <taxon>Paenibacillaceae</taxon>
        <taxon>Chengkuizengella</taxon>
    </lineage>
</organism>
<dbReference type="SUPFAM" id="SSF56601">
    <property type="entry name" value="beta-lactamase/transpeptidase-like"/>
    <property type="match status" value="1"/>
</dbReference>
<evidence type="ECO:0000256" key="1">
    <source>
        <dbReference type="ARBA" id="ARBA00004236"/>
    </source>
</evidence>
<dbReference type="RefSeq" id="WP_160647883.1">
    <property type="nucleotide sequence ID" value="NZ_SIJB01000056.1"/>
</dbReference>
<dbReference type="SUPFAM" id="SSF53955">
    <property type="entry name" value="Lysozyme-like"/>
    <property type="match status" value="1"/>
</dbReference>
<keyword evidence="8" id="KW-0808">Transferase</keyword>
<evidence type="ECO:0000256" key="9">
    <source>
        <dbReference type="ARBA" id="ARBA00022801"/>
    </source>
</evidence>
<evidence type="ECO:0000256" key="6">
    <source>
        <dbReference type="ARBA" id="ARBA00022670"/>
    </source>
</evidence>
<accession>A0A6N9Q8U3</accession>
<comment type="catalytic activity">
    <reaction evidence="16">
        <text>[GlcNAc-(1-&gt;4)-Mur2Ac(oyl-L-Ala-gamma-D-Glu-L-Lys-D-Ala-D-Ala)](n)-di-trans,octa-cis-undecaprenyl diphosphate + beta-D-GlcNAc-(1-&gt;4)-Mur2Ac(oyl-L-Ala-gamma-D-Glu-L-Lys-D-Ala-D-Ala)-di-trans,octa-cis-undecaprenyl diphosphate = [GlcNAc-(1-&gt;4)-Mur2Ac(oyl-L-Ala-gamma-D-Glu-L-Lys-D-Ala-D-Ala)](n+1)-di-trans,octa-cis-undecaprenyl diphosphate + di-trans,octa-cis-undecaprenyl diphosphate + H(+)</text>
        <dbReference type="Rhea" id="RHEA:23708"/>
        <dbReference type="Rhea" id="RHEA-COMP:9602"/>
        <dbReference type="Rhea" id="RHEA-COMP:9603"/>
        <dbReference type="ChEBI" id="CHEBI:15378"/>
        <dbReference type="ChEBI" id="CHEBI:58405"/>
        <dbReference type="ChEBI" id="CHEBI:60033"/>
        <dbReference type="ChEBI" id="CHEBI:78435"/>
        <dbReference type="EC" id="2.4.99.28"/>
    </reaction>
</comment>
<protein>
    <submittedName>
        <fullName evidence="20">PBP1A family penicillin-binding protein</fullName>
    </submittedName>
</protein>
<dbReference type="Proteomes" id="UP000448943">
    <property type="component" value="Unassembled WGS sequence"/>
</dbReference>
<reference evidence="20 21" key="1">
    <citation type="submission" date="2019-01" db="EMBL/GenBank/DDBJ databases">
        <title>Chengkuizengella sp. nov., isolated from deep-sea sediment of East Pacific Ocean.</title>
        <authorList>
            <person name="Yang J."/>
            <person name="Lai Q."/>
            <person name="Shao Z."/>
        </authorList>
    </citation>
    <scope>NUCLEOTIDE SEQUENCE [LARGE SCALE GENOMIC DNA]</scope>
    <source>
        <strain evidence="20 21">YPA3-1-1</strain>
    </source>
</reference>
<evidence type="ECO:0000256" key="14">
    <source>
        <dbReference type="ARBA" id="ARBA00023316"/>
    </source>
</evidence>